<dbReference type="Proteomes" id="UP000220959">
    <property type="component" value="Unassembled WGS sequence"/>
</dbReference>
<name>A0ACC9CWM8_9FIRM</name>
<proteinExistence type="predicted"/>
<gene>
    <name evidence="1" type="ORF">CGS49_09010</name>
</gene>
<comment type="caution">
    <text evidence="1">The sequence shown here is derived from an EMBL/GenBank/DDBJ whole genome shotgun (WGS) entry which is preliminary data.</text>
</comment>
<evidence type="ECO:0000313" key="1">
    <source>
        <dbReference type="EMBL" id="PDX60154.1"/>
    </source>
</evidence>
<reference evidence="1 2" key="1">
    <citation type="journal article" date="2017" name="Front. Microbiol.">
        <title>New Insights into the Diversity of the Genus Faecalibacterium.</title>
        <authorList>
            <person name="Benevides L."/>
            <person name="Burman S."/>
            <person name="Martin R."/>
            <person name="Robert V."/>
            <person name="Thomas M."/>
            <person name="Miquel S."/>
            <person name="Chain F."/>
            <person name="Sokol H."/>
            <person name="Bermudez-Humaran L.G."/>
            <person name="Morrison M."/>
            <person name="Langella P."/>
            <person name="Azevedo V.A."/>
            <person name="Chatel J.M."/>
            <person name="Soares S."/>
        </authorList>
    </citation>
    <scope>NUCLEOTIDE SEQUENCE [LARGE SCALE GENOMIC DNA]</scope>
    <source>
        <strain evidence="2">CNCM I-4541</strain>
    </source>
</reference>
<organism evidence="1 2">
    <name type="scientific">Faecalibacterium langellae</name>
    <dbReference type="NCBI Taxonomy" id="3435293"/>
    <lineage>
        <taxon>Bacteria</taxon>
        <taxon>Bacillati</taxon>
        <taxon>Bacillota</taxon>
        <taxon>Clostridia</taxon>
        <taxon>Eubacteriales</taxon>
        <taxon>Oscillospiraceae</taxon>
        <taxon>Faecalibacterium</taxon>
    </lineage>
</organism>
<evidence type="ECO:0000313" key="2">
    <source>
        <dbReference type="Proteomes" id="UP000220959"/>
    </source>
</evidence>
<protein>
    <submittedName>
        <fullName evidence="1">1,4-alpha-glucan branching enzyme</fullName>
    </submittedName>
</protein>
<accession>A0ACC9CWM8</accession>
<keyword evidence="2" id="KW-1185">Reference proteome</keyword>
<sequence>MNYPAIPREFFNGDCFDAYRFLGAHPAADNGVEGWRFAVWAPGATAVEVCGGFDGWEAGVPMQRADSGVWSAFIPGLAEGDLYKYRVHGADGSVVMRSDPYAFAAELRPGTASKLAKLDFAFDDTAWMERRDKCRNRPLNIYEMHAGSWKHRSGGKEPDGSDSWYNYEELAKELIPWLLDHHFTHVELLPLAEHPFDGSWGYQTTGYFAVTSRYGSPAQFASFVNACHRMGIGVIMDFVPVHFASNGDALAKFDGTHLYEYDSDVGQSEWGTCNFNYYRHEVCSFLNSAAAMWMDVYHCDGIRMDAISRALYWQGDPSRGVNQGAVNFLRGLNHGLNKHWPTGIYMAEDSTNFLKVTAPTRYDGVGFDYKWDMGWMHDTLDYFATPFGERPDAYGKIVFSMHYFYNELYLLALSHDEVVHGKKTIIDKLWGSYAEKCAQLRTLYFYMYMHPGKKLNFMGNELGHFREWDEKRELDWGLLQYPFHDAFQKYFAHLCRVYATEPALYDGEYNPDCFEWVACESRDEGVYAWLRKGRGESLLCVMNTQDHAHKKFPLYLKFPCGAEEVLNTEAAEWGGALKGRRKTKLHTTDGGVYGRDYTLTVDLPAMGSCLLRLTPEAPNPDAARISANKATNQKRRTAKAAAVPTEVKKK</sequence>
<dbReference type="EMBL" id="NMTR01000021">
    <property type="protein sequence ID" value="PDX60154.1"/>
    <property type="molecule type" value="Genomic_DNA"/>
</dbReference>